<feature type="signal peptide" evidence="1">
    <location>
        <begin position="1"/>
        <end position="20"/>
    </location>
</feature>
<reference evidence="2 3" key="1">
    <citation type="submission" date="2019-01" db="EMBL/GenBank/DDBJ databases">
        <title>Sequencing of cultivated peanut Arachis hypogaea provides insights into genome evolution and oil improvement.</title>
        <authorList>
            <person name="Chen X."/>
        </authorList>
    </citation>
    <scope>NUCLEOTIDE SEQUENCE [LARGE SCALE GENOMIC DNA]</scope>
    <source>
        <strain evidence="3">cv. Fuhuasheng</strain>
        <tissue evidence="2">Leaves</tissue>
    </source>
</reference>
<accession>A0A444Y2X9</accession>
<dbReference type="PANTHER" id="PTHR18898">
    <property type="entry name" value="NUCLEOPROTEIN TPR-RELATED"/>
    <property type="match status" value="1"/>
</dbReference>
<dbReference type="Proteomes" id="UP000289738">
    <property type="component" value="Chromosome B08"/>
</dbReference>
<dbReference type="AlphaFoldDB" id="A0A444Y2X9"/>
<evidence type="ECO:0000313" key="3">
    <source>
        <dbReference type="Proteomes" id="UP000289738"/>
    </source>
</evidence>
<name>A0A444Y2X9_ARAHY</name>
<dbReference type="EMBL" id="SDMP01000018">
    <property type="protein sequence ID" value="RYQ96226.1"/>
    <property type="molecule type" value="Genomic_DNA"/>
</dbReference>
<evidence type="ECO:0000256" key="1">
    <source>
        <dbReference type="SAM" id="SignalP"/>
    </source>
</evidence>
<dbReference type="GO" id="GO:0006406">
    <property type="term" value="P:mRNA export from nucleus"/>
    <property type="evidence" value="ECO:0007669"/>
    <property type="project" value="TreeGrafter"/>
</dbReference>
<feature type="chain" id="PRO_5019440284" description="RING-type E3 ubiquitin transferase" evidence="1">
    <location>
        <begin position="21"/>
        <end position="129"/>
    </location>
</feature>
<keyword evidence="1" id="KW-0732">Signal</keyword>
<dbReference type="GO" id="GO:0017056">
    <property type="term" value="F:structural constituent of nuclear pore"/>
    <property type="evidence" value="ECO:0007669"/>
    <property type="project" value="TreeGrafter"/>
</dbReference>
<proteinExistence type="predicted"/>
<dbReference type="PANTHER" id="PTHR18898:SF2">
    <property type="entry name" value="NUCLEOPROTEIN TPR"/>
    <property type="match status" value="1"/>
</dbReference>
<comment type="caution">
    <text evidence="2">The sequence shown here is derived from an EMBL/GenBank/DDBJ whole genome shotgun (WGS) entry which is preliminary data.</text>
</comment>
<dbReference type="STRING" id="3818.A0A444Y2X9"/>
<dbReference type="GO" id="GO:0005643">
    <property type="term" value="C:nuclear pore"/>
    <property type="evidence" value="ECO:0007669"/>
    <property type="project" value="TreeGrafter"/>
</dbReference>
<protein>
    <recommendedName>
        <fullName evidence="4">RING-type E3 ubiquitin transferase</fullName>
    </recommendedName>
</protein>
<evidence type="ECO:0008006" key="4">
    <source>
        <dbReference type="Google" id="ProtNLM"/>
    </source>
</evidence>
<keyword evidence="3" id="KW-1185">Reference proteome</keyword>
<organism evidence="2 3">
    <name type="scientific">Arachis hypogaea</name>
    <name type="common">Peanut</name>
    <dbReference type="NCBI Taxonomy" id="3818"/>
    <lineage>
        <taxon>Eukaryota</taxon>
        <taxon>Viridiplantae</taxon>
        <taxon>Streptophyta</taxon>
        <taxon>Embryophyta</taxon>
        <taxon>Tracheophyta</taxon>
        <taxon>Spermatophyta</taxon>
        <taxon>Magnoliopsida</taxon>
        <taxon>eudicotyledons</taxon>
        <taxon>Gunneridae</taxon>
        <taxon>Pentapetalae</taxon>
        <taxon>rosids</taxon>
        <taxon>fabids</taxon>
        <taxon>Fabales</taxon>
        <taxon>Fabaceae</taxon>
        <taxon>Papilionoideae</taxon>
        <taxon>50 kb inversion clade</taxon>
        <taxon>dalbergioids sensu lato</taxon>
        <taxon>Dalbergieae</taxon>
        <taxon>Pterocarpus clade</taxon>
        <taxon>Arachis</taxon>
    </lineage>
</organism>
<gene>
    <name evidence="2" type="ORF">Ahy_B08g091895</name>
</gene>
<sequence>MVSWFALLCIFRSDIITVLRSERDKMELEPKFSKERLDSFMKEFEHEKAEANRILARNVEFSQLIADYQRKLCESSESLNAAEELSRRLTMEVKIVSNYNLSVLKLENKVLSNAEKRASDEVHSLSERV</sequence>
<evidence type="ECO:0000313" key="2">
    <source>
        <dbReference type="EMBL" id="RYQ96226.1"/>
    </source>
</evidence>